<dbReference type="GO" id="GO:0005829">
    <property type="term" value="C:cytosol"/>
    <property type="evidence" value="ECO:0007669"/>
    <property type="project" value="GOC"/>
</dbReference>
<evidence type="ECO:0000259" key="5">
    <source>
        <dbReference type="Pfam" id="PF10474"/>
    </source>
</evidence>
<feature type="region of interest" description="Disordered" evidence="4">
    <location>
        <begin position="1"/>
        <end position="24"/>
    </location>
</feature>
<keyword evidence="2" id="KW-0653">Protein transport</keyword>
<evidence type="ECO:0000256" key="4">
    <source>
        <dbReference type="SAM" id="MobiDB-lite"/>
    </source>
</evidence>
<dbReference type="GO" id="GO:0042147">
    <property type="term" value="P:retrograde transport, endosome to Golgi"/>
    <property type="evidence" value="ECO:0007669"/>
    <property type="project" value="InterPro"/>
</dbReference>
<evidence type="ECO:0000259" key="6">
    <source>
        <dbReference type="Pfam" id="PF10475"/>
    </source>
</evidence>
<dbReference type="OrthoDB" id="10263345at2759"/>
<dbReference type="RefSeq" id="XP_008878207.1">
    <property type="nucleotide sequence ID" value="XM_008879985.1"/>
</dbReference>
<dbReference type="GeneID" id="20089839"/>
<dbReference type="STRING" id="157072.A0A024TGP8"/>
<dbReference type="Pfam" id="PF10475">
    <property type="entry name" value="Vps54_N"/>
    <property type="match status" value="1"/>
</dbReference>
<keyword evidence="1" id="KW-0813">Transport</keyword>
<dbReference type="EMBL" id="KI913994">
    <property type="protein sequence ID" value="ETV93184.1"/>
    <property type="molecule type" value="Genomic_DNA"/>
</dbReference>
<evidence type="ECO:0000256" key="3">
    <source>
        <dbReference type="ARBA" id="ARBA00023054"/>
    </source>
</evidence>
<gene>
    <name evidence="7" type="ORF">H310_12789</name>
</gene>
<evidence type="ECO:0000256" key="2">
    <source>
        <dbReference type="ARBA" id="ARBA00022927"/>
    </source>
</evidence>
<dbReference type="InterPro" id="IPR040047">
    <property type="entry name" value="VPS50"/>
</dbReference>
<name>A0A024TGP8_9STRA</name>
<dbReference type="GO" id="GO:1990745">
    <property type="term" value="C:EARP complex"/>
    <property type="evidence" value="ECO:0007669"/>
    <property type="project" value="InterPro"/>
</dbReference>
<organism evidence="7">
    <name type="scientific">Aphanomyces invadans</name>
    <dbReference type="NCBI Taxonomy" id="157072"/>
    <lineage>
        <taxon>Eukaryota</taxon>
        <taxon>Sar</taxon>
        <taxon>Stramenopiles</taxon>
        <taxon>Oomycota</taxon>
        <taxon>Saprolegniomycetes</taxon>
        <taxon>Saprolegniales</taxon>
        <taxon>Verrucalvaceae</taxon>
        <taxon>Aphanomyces</taxon>
    </lineage>
</organism>
<sequence>MLPNTAKTPPLSPETSPEKVDAASAEPLEGLSLEALGSKDSVLNNLDPRFFTQHFDPVQHMLESLPTNPFALIDHLQSEIGAMDIAKDVVTSKLAEDIQRNYHTFIQGMNHVQEVDLDLAQALIQVKNGRRLLAIHKKELVMSHLELVKLRRNRDRLQMIVDHSTSILECFKQEQEMLTLLHDKEYERAVRVSASMRNRVGHLKQFAVLRPSIHRMHQALPELRKHFHGALRDLLISFDGDMYNQLLHALAALDAEIAPPWTISQQSASEMPMKDVVDVVVKALDELARGAVGKLDAVIMDKSTSATIAMVATSVLDAYEAVANLVHNYDMFQQWHHSSNRADGGADDATSTKHEENKAADTYRRYRRLVWDTVQRRVGDAWMRLSWPRDTKMEHVVGLAHATETLVALGVEFCDGALGHQDKALPSLRSMFTSKAQVFFEQLLHDNVELMRMMVDTEKWERLAVTLAEDASTSVQDKCSASAAIWTVVESRCGYTLRHSRVAKPVQRVQLLSQWVNPFATAARAVYETVPSMEKYAAPALEQRDDDVDEDVVAIKRLVGLDPYLSGDPARDGDIVATPEQDELIRFGSRYVVTTWTYSGFLRVCGQYVKLMHELEWMRPILSRHLVAVFEFGLYAVLRRCTTDGQIQRLLARHTPTDLVCHHLREWVAHQRHVQAFPPPPIATDDDPNETNTFVNRVLAMETVAFQWLVLSIVAAPPQERCLDNEADRHRALGAVVQEARAYVYAGLVPPAIQASAIPPLIANASWDIAHMSTQHNEYVVTLVRNCGMFWGTLQGSAVPIAVRDELWAVVVRAVMEALVDGYANVPKCSTEGRALMSMDLMALQNGLDLVNHARCIPRCHQRPRPSRECWHSNLPPDNRWGRAYVHNYIKAYYFQEPELLAFIDANKLRYRKSHLVRLATDGVCGKLRKPAHKDLMHKIEQLYRDAKASDMVASIASSASMKAPQGRPHRPSPTVVST</sequence>
<evidence type="ECO:0008006" key="8">
    <source>
        <dbReference type="Google" id="ProtNLM"/>
    </source>
</evidence>
<evidence type="ECO:0000313" key="7">
    <source>
        <dbReference type="EMBL" id="ETV93184.1"/>
    </source>
</evidence>
<feature type="domain" description="Vacuolar protein sorting-associated protein 54 N-terminal" evidence="6">
    <location>
        <begin position="43"/>
        <end position="253"/>
    </location>
</feature>
<reference evidence="7" key="1">
    <citation type="submission" date="2013-12" db="EMBL/GenBank/DDBJ databases">
        <title>The Genome Sequence of Aphanomyces invadans NJM9701.</title>
        <authorList>
            <consortium name="The Broad Institute Genomics Platform"/>
            <person name="Russ C."/>
            <person name="Tyler B."/>
            <person name="van West P."/>
            <person name="Dieguez-Uribeondo J."/>
            <person name="Young S.K."/>
            <person name="Zeng Q."/>
            <person name="Gargeya S."/>
            <person name="Fitzgerald M."/>
            <person name="Abouelleil A."/>
            <person name="Alvarado L."/>
            <person name="Chapman S.B."/>
            <person name="Gainer-Dewar J."/>
            <person name="Goldberg J."/>
            <person name="Griggs A."/>
            <person name="Gujja S."/>
            <person name="Hansen M."/>
            <person name="Howarth C."/>
            <person name="Imamovic A."/>
            <person name="Ireland A."/>
            <person name="Larimer J."/>
            <person name="McCowan C."/>
            <person name="Murphy C."/>
            <person name="Pearson M."/>
            <person name="Poon T.W."/>
            <person name="Priest M."/>
            <person name="Roberts A."/>
            <person name="Saif S."/>
            <person name="Shea T."/>
            <person name="Sykes S."/>
            <person name="Wortman J."/>
            <person name="Nusbaum C."/>
            <person name="Birren B."/>
        </authorList>
    </citation>
    <scope>NUCLEOTIDE SEQUENCE [LARGE SCALE GENOMIC DNA]</scope>
    <source>
        <strain evidence="7">NJM9701</strain>
    </source>
</reference>
<dbReference type="AlphaFoldDB" id="A0A024TGP8"/>
<feature type="region of interest" description="Disordered" evidence="4">
    <location>
        <begin position="958"/>
        <end position="979"/>
    </location>
</feature>
<dbReference type="GO" id="GO:0032456">
    <property type="term" value="P:endocytic recycling"/>
    <property type="evidence" value="ECO:0007669"/>
    <property type="project" value="InterPro"/>
</dbReference>
<dbReference type="PANTHER" id="PTHR13258:SF0">
    <property type="entry name" value="SYNDETIN"/>
    <property type="match status" value="1"/>
</dbReference>
<dbReference type="InterPro" id="IPR019515">
    <property type="entry name" value="VPS54_N"/>
</dbReference>
<feature type="domain" description="Syndetin C-terminal" evidence="5">
    <location>
        <begin position="733"/>
        <end position="858"/>
    </location>
</feature>
<protein>
    <recommendedName>
        <fullName evidence="8">Vacuolar protein sorting-associated protein 54 N-terminal domain-containing protein</fullName>
    </recommendedName>
</protein>
<accession>A0A024TGP8</accession>
<dbReference type="GO" id="GO:0015031">
    <property type="term" value="P:protein transport"/>
    <property type="evidence" value="ECO:0007669"/>
    <property type="project" value="UniProtKB-KW"/>
</dbReference>
<dbReference type="PANTHER" id="PTHR13258">
    <property type="entry name" value="SYNDETIN"/>
    <property type="match status" value="1"/>
</dbReference>
<dbReference type="GO" id="GO:0000149">
    <property type="term" value="F:SNARE binding"/>
    <property type="evidence" value="ECO:0007669"/>
    <property type="project" value="TreeGrafter"/>
</dbReference>
<proteinExistence type="predicted"/>
<dbReference type="VEuPathDB" id="FungiDB:H310_12789"/>
<dbReference type="InterPro" id="IPR019514">
    <property type="entry name" value="Syndetin_C"/>
</dbReference>
<dbReference type="eggNOG" id="KOG2939">
    <property type="taxonomic scope" value="Eukaryota"/>
</dbReference>
<evidence type="ECO:0000256" key="1">
    <source>
        <dbReference type="ARBA" id="ARBA00022448"/>
    </source>
</evidence>
<keyword evidence="3" id="KW-0175">Coiled coil</keyword>
<dbReference type="Pfam" id="PF10474">
    <property type="entry name" value="Syndetin_C"/>
    <property type="match status" value="1"/>
</dbReference>